<dbReference type="RefSeq" id="WP_160941902.1">
    <property type="nucleotide sequence ID" value="NZ_CP063310.1"/>
</dbReference>
<protein>
    <submittedName>
        <fullName evidence="1">Uncharacterized protein</fullName>
    </submittedName>
</protein>
<evidence type="ECO:0000313" key="1">
    <source>
        <dbReference type="EMBL" id="QOS68757.1"/>
    </source>
</evidence>
<evidence type="ECO:0000313" key="2">
    <source>
        <dbReference type="Proteomes" id="UP000478463"/>
    </source>
</evidence>
<name>A0A6L7IQR9_9ACTN</name>
<gene>
    <name evidence="1" type="ORF">GS424_002465</name>
</gene>
<dbReference type="AlphaFoldDB" id="A0A6L7IQR9"/>
<accession>A0A6L7IQR9</accession>
<dbReference type="KEGG" id="egd:GS424_002465"/>
<reference evidence="1 2" key="1">
    <citation type="submission" date="2020-10" db="EMBL/GenBank/DDBJ databases">
        <title>Eggerthella sp. nov., isolated from human feces.</title>
        <authorList>
            <person name="Yajun G."/>
        </authorList>
    </citation>
    <scope>NUCLEOTIDE SEQUENCE [LARGE SCALE GENOMIC DNA]</scope>
    <source>
        <strain evidence="1 2">HF-1101</strain>
    </source>
</reference>
<organism evidence="1 2">
    <name type="scientific">Eggerthella guodeyinii</name>
    <dbReference type="NCBI Taxonomy" id="2690837"/>
    <lineage>
        <taxon>Bacteria</taxon>
        <taxon>Bacillati</taxon>
        <taxon>Actinomycetota</taxon>
        <taxon>Coriobacteriia</taxon>
        <taxon>Eggerthellales</taxon>
        <taxon>Eggerthellaceae</taxon>
        <taxon>Eggerthella</taxon>
    </lineage>
</organism>
<proteinExistence type="predicted"/>
<dbReference type="Proteomes" id="UP000478463">
    <property type="component" value="Chromosome"/>
</dbReference>
<sequence length="294" mass="32091">MDAVDLAVSTLSFCLNGGVLAIGYSRLLPTRHPWLIASAVFFPLLFLNTVANQFIDGAAALILMAFSLGVVPFLLFEGKTSLKVVAVAICLACEAASDIAREVLWALLTGITIPEDPVAYSYAAWGSLPEYAVSCVVSALLLGVLLAWLRRFLLRLSSYSEAPVNWLYLAFPAVQCMLFLSLGLLCALVDLDTGMVGILGALVSLCLATDWLLLVSMEKHARKRREDQRAALLQRNLDACLMRCDAFVAEAEQTAKMRHDVRNQAHAAMALAERGDYARAREHISSFGSYYVPK</sequence>
<dbReference type="EMBL" id="CP063310">
    <property type="protein sequence ID" value="QOS68757.1"/>
    <property type="molecule type" value="Genomic_DNA"/>
</dbReference>